<reference evidence="2 3" key="1">
    <citation type="submission" date="2020-05" db="EMBL/GenBank/DDBJ databases">
        <title>Ramlibacter rhizophilus sp. nov., isolated from rhizosphere soil of national flower Mugunghwa from South Korea.</title>
        <authorList>
            <person name="Zheng-Fei Y."/>
            <person name="Huan T."/>
        </authorList>
    </citation>
    <scope>NUCLEOTIDE SEQUENCE [LARGE SCALE GENOMIC DNA]</scope>
    <source>
        <strain evidence="2 3">H242</strain>
    </source>
</reference>
<evidence type="ECO:0000256" key="1">
    <source>
        <dbReference type="SAM" id="Coils"/>
    </source>
</evidence>
<keyword evidence="3" id="KW-1185">Reference proteome</keyword>
<protein>
    <submittedName>
        <fullName evidence="2">Uncharacterized protein</fullName>
    </submittedName>
</protein>
<dbReference type="EMBL" id="CP053418">
    <property type="protein sequence ID" value="QJW84689.1"/>
    <property type="molecule type" value="Genomic_DNA"/>
</dbReference>
<proteinExistence type="predicted"/>
<evidence type="ECO:0000313" key="3">
    <source>
        <dbReference type="Proteomes" id="UP000500826"/>
    </source>
</evidence>
<keyword evidence="1" id="KW-0175">Coiled coil</keyword>
<feature type="coiled-coil region" evidence="1">
    <location>
        <begin position="4"/>
        <end position="38"/>
    </location>
</feature>
<sequence>MPNLEFELDQLQAADRHIEEAEARIAHMRVTLQQERASGFAAVESDRALQAALASRKPSANTAA</sequence>
<evidence type="ECO:0000313" key="2">
    <source>
        <dbReference type="EMBL" id="QJW84689.1"/>
    </source>
</evidence>
<organism evidence="2 3">
    <name type="scientific">Ramlibacter terrae</name>
    <dbReference type="NCBI Taxonomy" id="2732511"/>
    <lineage>
        <taxon>Bacteria</taxon>
        <taxon>Pseudomonadati</taxon>
        <taxon>Pseudomonadota</taxon>
        <taxon>Betaproteobacteria</taxon>
        <taxon>Burkholderiales</taxon>
        <taxon>Comamonadaceae</taxon>
        <taxon>Ramlibacter</taxon>
    </lineage>
</organism>
<dbReference type="Proteomes" id="UP000500826">
    <property type="component" value="Chromosome"/>
</dbReference>
<gene>
    <name evidence="2" type="ORF">HK414_16245</name>
</gene>
<name>A0ABX6P3J1_9BURK</name>
<accession>A0ABX6P3J1</accession>